<gene>
    <name evidence="1" type="ORF">RPERSI_LOCUS28270</name>
</gene>
<protein>
    <submittedName>
        <fullName evidence="1">17999_t:CDS:1</fullName>
    </submittedName>
</protein>
<accession>A0ACA9S8W2</accession>
<dbReference type="Proteomes" id="UP000789920">
    <property type="component" value="Unassembled WGS sequence"/>
</dbReference>
<dbReference type="EMBL" id="CAJVQC010102287">
    <property type="protein sequence ID" value="CAG8831811.1"/>
    <property type="molecule type" value="Genomic_DNA"/>
</dbReference>
<feature type="non-terminal residue" evidence="1">
    <location>
        <position position="42"/>
    </location>
</feature>
<evidence type="ECO:0000313" key="1">
    <source>
        <dbReference type="EMBL" id="CAG8831811.1"/>
    </source>
</evidence>
<proteinExistence type="predicted"/>
<sequence length="42" mass="4524">ISSYSATSSGNSEDKMVEEVKSLPDTKTKLSISTESHIFDSS</sequence>
<feature type="non-terminal residue" evidence="1">
    <location>
        <position position="1"/>
    </location>
</feature>
<comment type="caution">
    <text evidence="1">The sequence shown here is derived from an EMBL/GenBank/DDBJ whole genome shotgun (WGS) entry which is preliminary data.</text>
</comment>
<evidence type="ECO:0000313" key="2">
    <source>
        <dbReference type="Proteomes" id="UP000789920"/>
    </source>
</evidence>
<organism evidence="1 2">
    <name type="scientific">Racocetra persica</name>
    <dbReference type="NCBI Taxonomy" id="160502"/>
    <lineage>
        <taxon>Eukaryota</taxon>
        <taxon>Fungi</taxon>
        <taxon>Fungi incertae sedis</taxon>
        <taxon>Mucoromycota</taxon>
        <taxon>Glomeromycotina</taxon>
        <taxon>Glomeromycetes</taxon>
        <taxon>Diversisporales</taxon>
        <taxon>Gigasporaceae</taxon>
        <taxon>Racocetra</taxon>
    </lineage>
</organism>
<name>A0ACA9S8W2_9GLOM</name>
<reference evidence="1" key="1">
    <citation type="submission" date="2021-06" db="EMBL/GenBank/DDBJ databases">
        <authorList>
            <person name="Kallberg Y."/>
            <person name="Tangrot J."/>
            <person name="Rosling A."/>
        </authorList>
    </citation>
    <scope>NUCLEOTIDE SEQUENCE</scope>
    <source>
        <strain evidence="1">MA461A</strain>
    </source>
</reference>
<keyword evidence="2" id="KW-1185">Reference proteome</keyword>